<dbReference type="EMBL" id="CAMXCT020006756">
    <property type="protein sequence ID" value="CAL1172929.1"/>
    <property type="molecule type" value="Genomic_DNA"/>
</dbReference>
<name>A0A9P1M4Z5_9DINO</name>
<feature type="compositionally biased region" description="Basic and acidic residues" evidence="1">
    <location>
        <begin position="228"/>
        <end position="256"/>
    </location>
</feature>
<comment type="caution">
    <text evidence="3">The sequence shown here is derived from an EMBL/GenBank/DDBJ whole genome shotgun (WGS) entry which is preliminary data.</text>
</comment>
<keyword evidence="2" id="KW-0812">Transmembrane</keyword>
<dbReference type="EMBL" id="CAMXCT030006756">
    <property type="protein sequence ID" value="CAL4806866.1"/>
    <property type="molecule type" value="Genomic_DNA"/>
</dbReference>
<dbReference type="Proteomes" id="UP001152797">
    <property type="component" value="Unassembled WGS sequence"/>
</dbReference>
<dbReference type="EMBL" id="CAMXCT010006756">
    <property type="protein sequence ID" value="CAI4019554.1"/>
    <property type="molecule type" value="Genomic_DNA"/>
</dbReference>
<sequence length="582" mass="65054">MQKLLLPQLLLLEEACEEARKSGTALNDELRSAILLRCIGGKVVPVDSPDNEAKPMEIDRVEGRGGWKKGKGLKGQSLSPKAKNKDAFMAFARTFYNLVKALIQVGSIEPSAFYDADGAAVIEKAREEKQEKLENQQMSLFDRPGIAVEEELVQVSGERTFPNPTNIWGDDDDDGPVQPSGSGGAHPVVQGEVQLVDDGTGEEVPNPSLDAPTTPIHLLEAPSTPTSPRRDSTVRMHENETEEEQSQKRPKMESAKKARLSMLTEERNTMVRVVKFAEEEYCTMDSYDDDPQMDDHMDHEDPWNEEGTKVLSSKRLRLLLHQLGVFLRFGDERVGQEEFQETSQGAGGKDVVQLARVVARVIATMGLGPTGAMGQPVCLADSSPSTEKWWFKVGVMLLVFILMAFAIGCFVVRRYVKKLLHDLYHPSVQVAEADATIGDHMVAVPQLRNEIHGLRLQLDDVSQRCAMLTTQFAQQAVDMEALSDRQDGLHFGLVEVGGYVRTQLDQALASESWEDAAEPQHTILILLDRLQTQDLRDRNVMRETFSRMADRMENLSRRVRRRGNGVLADQYMDYAMSYRNSI</sequence>
<reference evidence="3" key="1">
    <citation type="submission" date="2022-10" db="EMBL/GenBank/DDBJ databases">
        <authorList>
            <person name="Chen Y."/>
            <person name="Dougan E. K."/>
            <person name="Chan C."/>
            <person name="Rhodes N."/>
            <person name="Thang M."/>
        </authorList>
    </citation>
    <scope>NUCLEOTIDE SEQUENCE</scope>
</reference>
<organism evidence="3">
    <name type="scientific">Cladocopium goreaui</name>
    <dbReference type="NCBI Taxonomy" id="2562237"/>
    <lineage>
        <taxon>Eukaryota</taxon>
        <taxon>Sar</taxon>
        <taxon>Alveolata</taxon>
        <taxon>Dinophyceae</taxon>
        <taxon>Suessiales</taxon>
        <taxon>Symbiodiniaceae</taxon>
        <taxon>Cladocopium</taxon>
    </lineage>
</organism>
<dbReference type="AlphaFoldDB" id="A0A9P1M4Z5"/>
<reference evidence="4" key="2">
    <citation type="submission" date="2024-04" db="EMBL/GenBank/DDBJ databases">
        <authorList>
            <person name="Chen Y."/>
            <person name="Shah S."/>
            <person name="Dougan E. K."/>
            <person name="Thang M."/>
            <person name="Chan C."/>
        </authorList>
    </citation>
    <scope>NUCLEOTIDE SEQUENCE [LARGE SCALE GENOMIC DNA]</scope>
</reference>
<protein>
    <submittedName>
        <fullName evidence="3">Uncharacterized protein</fullName>
    </submittedName>
</protein>
<evidence type="ECO:0000256" key="2">
    <source>
        <dbReference type="SAM" id="Phobius"/>
    </source>
</evidence>
<accession>A0A9P1M4Z5</accession>
<keyword evidence="5" id="KW-1185">Reference proteome</keyword>
<evidence type="ECO:0000313" key="4">
    <source>
        <dbReference type="EMBL" id="CAL1172929.1"/>
    </source>
</evidence>
<gene>
    <name evidence="3" type="ORF">C1SCF055_LOCUS44048</name>
</gene>
<feature type="region of interest" description="Disordered" evidence="1">
    <location>
        <begin position="159"/>
        <end position="258"/>
    </location>
</feature>
<keyword evidence="2" id="KW-1133">Transmembrane helix</keyword>
<evidence type="ECO:0000256" key="1">
    <source>
        <dbReference type="SAM" id="MobiDB-lite"/>
    </source>
</evidence>
<evidence type="ECO:0000313" key="3">
    <source>
        <dbReference type="EMBL" id="CAI4019554.1"/>
    </source>
</evidence>
<proteinExistence type="predicted"/>
<evidence type="ECO:0000313" key="5">
    <source>
        <dbReference type="Proteomes" id="UP001152797"/>
    </source>
</evidence>
<keyword evidence="2" id="KW-0472">Membrane</keyword>
<feature type="transmembrane region" description="Helical" evidence="2">
    <location>
        <begin position="389"/>
        <end position="412"/>
    </location>
</feature>